<organism evidence="3 4">
    <name type="scientific">Schistosoma mansoni</name>
    <name type="common">Blood fluke</name>
    <dbReference type="NCBI Taxonomy" id="6183"/>
    <lineage>
        <taxon>Eukaryota</taxon>
        <taxon>Metazoa</taxon>
        <taxon>Spiralia</taxon>
        <taxon>Lophotrochozoa</taxon>
        <taxon>Platyhelminthes</taxon>
        <taxon>Trematoda</taxon>
        <taxon>Digenea</taxon>
        <taxon>Strigeidida</taxon>
        <taxon>Schistosomatoidea</taxon>
        <taxon>Schistosomatidae</taxon>
        <taxon>Schistosoma</taxon>
    </lineage>
</organism>
<evidence type="ECO:0000256" key="1">
    <source>
        <dbReference type="SAM" id="Coils"/>
    </source>
</evidence>
<sequence length="360" mass="42967">MKACFMQALVLTIYILGVQNLVTADITSEVLKNIYFKLKEYTEKIKMLERRKIEIQELGSYETQNDEKQFRDEIIRLERLYGAKWILDLFKSISPNDRHLLQTYSENYKRASEIKRSSDVDDYYFSFVEKAVETKWNARLNFDLATDKYLSMLASTKKSSLTANNRKSLSERKMSLQQLEKEYKQSKSRIRTLYSDVIRSAVTYRIVYESVEKNLWKSNPKLRDMKKEVDEMREIYEDYNWDLTETEKKARNTSDSYKRVTLERQAEYFKNEINIYTKKLENSQKNFNGFLENLLSASPELKAENKKNRDALSKYFNELNDQNKILSNMEIKRIDVLELLSSKERIRMYESILQEELNSI</sequence>
<feature type="coiled-coil region" evidence="1">
    <location>
        <begin position="222"/>
        <end position="249"/>
    </location>
</feature>
<evidence type="ECO:0000313" key="3">
    <source>
        <dbReference type="Proteomes" id="UP000008854"/>
    </source>
</evidence>
<feature type="coiled-coil region" evidence="1">
    <location>
        <begin position="31"/>
        <end position="58"/>
    </location>
</feature>
<dbReference type="WBParaSite" id="Smp_317970.1">
    <property type="protein sequence ID" value="Smp_317970.1"/>
    <property type="gene ID" value="Smp_317970"/>
</dbReference>
<reference evidence="4" key="2">
    <citation type="submission" date="2019-11" db="UniProtKB">
        <authorList>
            <consortium name="WormBaseParasite"/>
        </authorList>
    </citation>
    <scope>IDENTIFICATION</scope>
    <source>
        <strain evidence="4">Puerto Rican</strain>
    </source>
</reference>
<feature type="chain" id="PRO_5024454181" evidence="2">
    <location>
        <begin position="25"/>
        <end position="360"/>
    </location>
</feature>
<keyword evidence="2" id="KW-0732">Signal</keyword>
<protein>
    <submittedName>
        <fullName evidence="4">DUF3826 domain-containing protein</fullName>
    </submittedName>
</protein>
<dbReference type="AlphaFoldDB" id="A0A5K4F6U4"/>
<proteinExistence type="predicted"/>
<keyword evidence="3" id="KW-1185">Reference proteome</keyword>
<dbReference type="ExpressionAtlas" id="A0A5K4F6U4">
    <property type="expression patterns" value="baseline"/>
</dbReference>
<reference evidence="3" key="1">
    <citation type="journal article" date="2012" name="PLoS Negl. Trop. Dis.">
        <title>A systematically improved high quality genome and transcriptome of the human blood fluke Schistosoma mansoni.</title>
        <authorList>
            <person name="Protasio A.V."/>
            <person name="Tsai I.J."/>
            <person name="Babbage A."/>
            <person name="Nichol S."/>
            <person name="Hunt M."/>
            <person name="Aslett M.A."/>
            <person name="De Silva N."/>
            <person name="Velarde G.S."/>
            <person name="Anderson T.J."/>
            <person name="Clark R.C."/>
            <person name="Davidson C."/>
            <person name="Dillon G.P."/>
            <person name="Holroyd N.E."/>
            <person name="LoVerde P.T."/>
            <person name="Lloyd C."/>
            <person name="McQuillan J."/>
            <person name="Oliveira G."/>
            <person name="Otto T.D."/>
            <person name="Parker-Manuel S.J."/>
            <person name="Quail M.A."/>
            <person name="Wilson R.A."/>
            <person name="Zerlotini A."/>
            <person name="Dunne D.W."/>
            <person name="Berriman M."/>
        </authorList>
    </citation>
    <scope>NUCLEOTIDE SEQUENCE [LARGE SCALE GENOMIC DNA]</scope>
    <source>
        <strain evidence="3">Puerto Rican</strain>
    </source>
</reference>
<feature type="coiled-coil region" evidence="1">
    <location>
        <begin position="169"/>
        <end position="196"/>
    </location>
</feature>
<name>A0A5K4F6U4_SCHMA</name>
<evidence type="ECO:0000313" key="4">
    <source>
        <dbReference type="WBParaSite" id="Smp_317970.1"/>
    </source>
</evidence>
<dbReference type="InParanoid" id="A0A5K4F6U4"/>
<evidence type="ECO:0000256" key="2">
    <source>
        <dbReference type="SAM" id="SignalP"/>
    </source>
</evidence>
<dbReference type="Proteomes" id="UP000008854">
    <property type="component" value="Unassembled WGS sequence"/>
</dbReference>
<keyword evidence="1" id="KW-0175">Coiled coil</keyword>
<accession>A0A5K4F6U4</accession>
<feature type="signal peptide" evidence="2">
    <location>
        <begin position="1"/>
        <end position="24"/>
    </location>
</feature>